<dbReference type="PANTHER" id="PTHR39166">
    <property type="entry name" value="BLL1166 PROTEIN"/>
    <property type="match status" value="1"/>
</dbReference>
<protein>
    <submittedName>
        <fullName evidence="1">Nucleotidyltransferase family protein</fullName>
    </submittedName>
</protein>
<evidence type="ECO:0000313" key="1">
    <source>
        <dbReference type="EMBL" id="MFC6041046.1"/>
    </source>
</evidence>
<evidence type="ECO:0000313" key="2">
    <source>
        <dbReference type="Proteomes" id="UP001596170"/>
    </source>
</evidence>
<dbReference type="PANTHER" id="PTHR39166:SF1">
    <property type="entry name" value="BLL1166 PROTEIN"/>
    <property type="match status" value="1"/>
</dbReference>
<dbReference type="EMBL" id="JBHSRI010000025">
    <property type="protein sequence ID" value="MFC6041046.1"/>
    <property type="molecule type" value="Genomic_DNA"/>
</dbReference>
<sequence>MKLVNEQDIKEVISKDKWMMNVIRQAAKLELPDWWICAGFIRAKIWDELHGFSEKTILPDVDVIYFDSNQLDKQNEKLFEKQLNILDATIPWSVKNQARMHKLNQVEPYTSSIDGMSKFPETATAIGITLDEKGELHLSAPYGVEDLIAMKIRPTPYFEGSQIYDDRAKQKKWSTKWPKVTVD</sequence>
<name>A0ABW1LCL3_9BACL</name>
<reference evidence="2" key="1">
    <citation type="journal article" date="2019" name="Int. J. Syst. Evol. Microbiol.">
        <title>The Global Catalogue of Microorganisms (GCM) 10K type strain sequencing project: providing services to taxonomists for standard genome sequencing and annotation.</title>
        <authorList>
            <consortium name="The Broad Institute Genomics Platform"/>
            <consortium name="The Broad Institute Genome Sequencing Center for Infectious Disease"/>
            <person name="Wu L."/>
            <person name="Ma J."/>
        </authorList>
    </citation>
    <scope>NUCLEOTIDE SEQUENCE [LARGE SCALE GENOMIC DNA]</scope>
    <source>
        <strain evidence="2">CCUG 54527</strain>
    </source>
</reference>
<accession>A0ABW1LCL3</accession>
<dbReference type="InterPro" id="IPR009267">
    <property type="entry name" value="NTP_transf_6"/>
</dbReference>
<dbReference type="RefSeq" id="WP_377735689.1">
    <property type="nucleotide sequence ID" value="NZ_JBHSRI010000025.1"/>
</dbReference>
<comment type="caution">
    <text evidence="1">The sequence shown here is derived from an EMBL/GenBank/DDBJ whole genome shotgun (WGS) entry which is preliminary data.</text>
</comment>
<gene>
    <name evidence="1" type="ORF">ACFPYN_16585</name>
</gene>
<organism evidence="1 2">
    <name type="scientific">Paenisporosarcina macmurdoensis</name>
    <dbReference type="NCBI Taxonomy" id="212659"/>
    <lineage>
        <taxon>Bacteria</taxon>
        <taxon>Bacillati</taxon>
        <taxon>Bacillota</taxon>
        <taxon>Bacilli</taxon>
        <taxon>Bacillales</taxon>
        <taxon>Caryophanaceae</taxon>
        <taxon>Paenisporosarcina</taxon>
    </lineage>
</organism>
<dbReference type="Proteomes" id="UP001596170">
    <property type="component" value="Unassembled WGS sequence"/>
</dbReference>
<proteinExistence type="predicted"/>
<keyword evidence="2" id="KW-1185">Reference proteome</keyword>
<dbReference type="Pfam" id="PF06042">
    <property type="entry name" value="NTP_transf_6"/>
    <property type="match status" value="1"/>
</dbReference>